<proteinExistence type="predicted"/>
<organism evidence="1">
    <name type="scientific">Podoviridae sp. ctG4L18</name>
    <dbReference type="NCBI Taxonomy" id="2825234"/>
    <lineage>
        <taxon>Viruses</taxon>
        <taxon>Duplodnaviria</taxon>
        <taxon>Heunggongvirae</taxon>
        <taxon>Uroviricota</taxon>
        <taxon>Caudoviricetes</taxon>
    </lineage>
</organism>
<dbReference type="EMBL" id="BK016114">
    <property type="protein sequence ID" value="DAF96404.1"/>
    <property type="molecule type" value="Genomic_DNA"/>
</dbReference>
<protein>
    <submittedName>
        <fullName evidence="1">Uncharacterized protein</fullName>
    </submittedName>
</protein>
<accession>A0A8S5UPR6</accession>
<evidence type="ECO:0000313" key="1">
    <source>
        <dbReference type="EMBL" id="DAF96404.1"/>
    </source>
</evidence>
<name>A0A8S5UPR6_9CAUD</name>
<reference evidence="1" key="1">
    <citation type="journal article" date="2021" name="Proc. Natl. Acad. Sci. U.S.A.">
        <title>A Catalog of Tens of Thousands of Viruses from Human Metagenomes Reveals Hidden Associations with Chronic Diseases.</title>
        <authorList>
            <person name="Tisza M.J."/>
            <person name="Buck C.B."/>
        </authorList>
    </citation>
    <scope>NUCLEOTIDE SEQUENCE</scope>
    <source>
        <strain evidence="1">CtG4L18</strain>
    </source>
</reference>
<sequence>MFNNGQVPDGGVNNLIIPPDFFYCAATSHTSDSGDNGITDYSYAFAKSVASNTMAGIIPENIFKANRNGIVTGVFNNQVVIPRFVGSTTSGNETINVYV</sequence>